<dbReference type="Proteomes" id="UP000237350">
    <property type="component" value="Unassembled WGS sequence"/>
</dbReference>
<organism evidence="3 4">
    <name type="scientific">Alkalispirochaeta sphaeroplastigenens</name>
    <dbReference type="NCBI Taxonomy" id="1187066"/>
    <lineage>
        <taxon>Bacteria</taxon>
        <taxon>Pseudomonadati</taxon>
        <taxon>Spirochaetota</taxon>
        <taxon>Spirochaetia</taxon>
        <taxon>Spirochaetales</taxon>
        <taxon>Spirochaetaceae</taxon>
        <taxon>Alkalispirochaeta</taxon>
    </lineage>
</organism>
<protein>
    <recommendedName>
        <fullName evidence="2">DUF1468 domain-containing protein</fullName>
    </recommendedName>
</protein>
<evidence type="ECO:0000313" key="4">
    <source>
        <dbReference type="Proteomes" id="UP000237350"/>
    </source>
</evidence>
<dbReference type="AlphaFoldDB" id="A0A2S4JVR7"/>
<dbReference type="EMBL" id="LPWH01000052">
    <property type="protein sequence ID" value="POR03627.1"/>
    <property type="molecule type" value="Genomic_DNA"/>
</dbReference>
<keyword evidence="4" id="KW-1185">Reference proteome</keyword>
<feature type="transmembrane region" description="Helical" evidence="1">
    <location>
        <begin position="157"/>
        <end position="177"/>
    </location>
</feature>
<keyword evidence="1" id="KW-1133">Transmembrane helix</keyword>
<gene>
    <name evidence="3" type="ORF">AU468_05110</name>
</gene>
<name>A0A2S4JVR7_9SPIO</name>
<reference evidence="4" key="1">
    <citation type="submission" date="2015-12" db="EMBL/GenBank/DDBJ databases">
        <authorList>
            <person name="Lodha T.D."/>
            <person name="Chintalapati S."/>
            <person name="Chintalapati V.R."/>
            <person name="Sravanthi T."/>
        </authorList>
    </citation>
    <scope>NUCLEOTIDE SEQUENCE [LARGE SCALE GENOMIC DNA]</scope>
    <source>
        <strain evidence="4">JC133</strain>
    </source>
</reference>
<sequence length="191" mass="21693">MAEIGRFFAGQNLLMQLLFLGIVLASGWVVLRPFKKLHPYTGQVLVLVGILWVGILFYFVTFSFRVPRFTSVATTGATVPRFWFYVLLPIILLAFIPMWKGHEVPDQKSGNVWRVGVVFGILLLSLVSFRFIGYYISSALFLVAVMWVLESRSKIELIAIPLGWMIFSYFFFARLLYVRLPVGALFAGLLG</sequence>
<feature type="transmembrane region" description="Helical" evidence="1">
    <location>
        <begin position="43"/>
        <end position="62"/>
    </location>
</feature>
<dbReference type="InterPro" id="IPR009936">
    <property type="entry name" value="DUF1468"/>
</dbReference>
<evidence type="ECO:0000256" key="1">
    <source>
        <dbReference type="SAM" id="Phobius"/>
    </source>
</evidence>
<accession>A0A2S4JVR7</accession>
<evidence type="ECO:0000259" key="2">
    <source>
        <dbReference type="Pfam" id="PF07331"/>
    </source>
</evidence>
<evidence type="ECO:0000313" key="3">
    <source>
        <dbReference type="EMBL" id="POR03627.1"/>
    </source>
</evidence>
<dbReference type="OrthoDB" id="9920104at2"/>
<proteinExistence type="predicted"/>
<keyword evidence="1" id="KW-0472">Membrane</keyword>
<feature type="domain" description="DUF1468" evidence="2">
    <location>
        <begin position="48"/>
        <end position="181"/>
    </location>
</feature>
<comment type="caution">
    <text evidence="3">The sequence shown here is derived from an EMBL/GenBank/DDBJ whole genome shotgun (WGS) entry which is preliminary data.</text>
</comment>
<keyword evidence="1" id="KW-0812">Transmembrane</keyword>
<dbReference type="Pfam" id="PF07331">
    <property type="entry name" value="TctB"/>
    <property type="match status" value="1"/>
</dbReference>
<dbReference type="RefSeq" id="WP_103679795.1">
    <property type="nucleotide sequence ID" value="NZ_LPWH01000052.1"/>
</dbReference>
<feature type="transmembrane region" description="Helical" evidence="1">
    <location>
        <begin position="13"/>
        <end position="31"/>
    </location>
</feature>
<feature type="transmembrane region" description="Helical" evidence="1">
    <location>
        <begin position="82"/>
        <end position="99"/>
    </location>
</feature>
<feature type="transmembrane region" description="Helical" evidence="1">
    <location>
        <begin position="111"/>
        <end position="127"/>
    </location>
</feature>